<organism evidence="1 2">
    <name type="scientific">Acanthoscelides obtectus</name>
    <name type="common">Bean weevil</name>
    <name type="synonym">Bruchus obtectus</name>
    <dbReference type="NCBI Taxonomy" id="200917"/>
    <lineage>
        <taxon>Eukaryota</taxon>
        <taxon>Metazoa</taxon>
        <taxon>Ecdysozoa</taxon>
        <taxon>Arthropoda</taxon>
        <taxon>Hexapoda</taxon>
        <taxon>Insecta</taxon>
        <taxon>Pterygota</taxon>
        <taxon>Neoptera</taxon>
        <taxon>Endopterygota</taxon>
        <taxon>Coleoptera</taxon>
        <taxon>Polyphaga</taxon>
        <taxon>Cucujiformia</taxon>
        <taxon>Chrysomeloidea</taxon>
        <taxon>Chrysomelidae</taxon>
        <taxon>Bruchinae</taxon>
        <taxon>Bruchini</taxon>
        <taxon>Acanthoscelides</taxon>
    </lineage>
</organism>
<sequence>MQTNTHNHPDAILLFNPTIWPHKTYATNNACSLVE</sequence>
<dbReference type="AlphaFoldDB" id="A0A9P0LYJ6"/>
<dbReference type="OrthoDB" id="6159439at2759"/>
<gene>
    <name evidence="1" type="ORF">ACAOBT_LOCUS28391</name>
</gene>
<evidence type="ECO:0000313" key="1">
    <source>
        <dbReference type="EMBL" id="CAH2005170.1"/>
    </source>
</evidence>
<evidence type="ECO:0000313" key="2">
    <source>
        <dbReference type="Proteomes" id="UP001152888"/>
    </source>
</evidence>
<name>A0A9P0LYJ6_ACAOB</name>
<accession>A0A9P0LYJ6</accession>
<comment type="caution">
    <text evidence="1">The sequence shown here is derived from an EMBL/GenBank/DDBJ whole genome shotgun (WGS) entry which is preliminary data.</text>
</comment>
<dbReference type="EMBL" id="CAKOFQ010007628">
    <property type="protein sequence ID" value="CAH2005170.1"/>
    <property type="molecule type" value="Genomic_DNA"/>
</dbReference>
<dbReference type="Proteomes" id="UP001152888">
    <property type="component" value="Unassembled WGS sequence"/>
</dbReference>
<protein>
    <submittedName>
        <fullName evidence="1">Uncharacterized protein</fullName>
    </submittedName>
</protein>
<reference evidence="1" key="1">
    <citation type="submission" date="2022-03" db="EMBL/GenBank/DDBJ databases">
        <authorList>
            <person name="Sayadi A."/>
        </authorList>
    </citation>
    <scope>NUCLEOTIDE SEQUENCE</scope>
</reference>
<keyword evidence="2" id="KW-1185">Reference proteome</keyword>
<proteinExistence type="predicted"/>